<dbReference type="CDD" id="cd00751">
    <property type="entry name" value="thiolase"/>
    <property type="match status" value="1"/>
</dbReference>
<proteinExistence type="inferred from homology"/>
<evidence type="ECO:0000256" key="5">
    <source>
        <dbReference type="ARBA" id="ARBA00022832"/>
    </source>
</evidence>
<dbReference type="PANTHER" id="PTHR43853">
    <property type="entry name" value="3-KETOACYL-COA THIOLASE, PEROXISOMAL"/>
    <property type="match status" value="1"/>
</dbReference>
<evidence type="ECO:0000256" key="4">
    <source>
        <dbReference type="ARBA" id="ARBA00022679"/>
    </source>
</evidence>
<comment type="pathway">
    <text evidence="2">Lipid metabolism.</text>
</comment>
<evidence type="ECO:0000313" key="15">
    <source>
        <dbReference type="EMBL" id="CEP02512.1"/>
    </source>
</evidence>
<evidence type="ECO:0000256" key="8">
    <source>
        <dbReference type="ARBA" id="ARBA00023140"/>
    </source>
</evidence>
<evidence type="ECO:0000256" key="6">
    <source>
        <dbReference type="ARBA" id="ARBA00022946"/>
    </source>
</evidence>
<keyword evidence="17" id="KW-1185">Reference proteome</keyword>
<feature type="active site" description="Proton acceptor" evidence="11">
    <location>
        <position position="396"/>
    </location>
</feature>
<reference evidence="15 17" key="1">
    <citation type="submission" date="2015-02" db="EMBL/GenBank/DDBJ databases">
        <authorList>
            <person name="Chooi Y.-H."/>
        </authorList>
    </citation>
    <scope>NUCLEOTIDE SEQUENCE [LARGE SCALE GENOMIC DNA]</scope>
    <source>
        <strain evidence="15">E3</strain>
    </source>
</reference>
<name>A0A0G4J4R9_PLABS</name>
<dbReference type="InterPro" id="IPR016039">
    <property type="entry name" value="Thiolase-like"/>
</dbReference>
<dbReference type="PANTHER" id="PTHR43853:SF8">
    <property type="entry name" value="3-KETOACYL-COA THIOLASE, PEROXISOMAL"/>
    <property type="match status" value="1"/>
</dbReference>
<feature type="active site" description="Proton acceptor" evidence="11">
    <location>
        <position position="366"/>
    </location>
</feature>
<gene>
    <name evidence="15" type="ORF">PBRA_009096</name>
    <name evidence="16" type="ORF">PLBR_LOCUS8940</name>
</gene>
<dbReference type="PROSITE" id="PS00099">
    <property type="entry name" value="THIOLASE_3"/>
    <property type="match status" value="1"/>
</dbReference>
<dbReference type="Gene3D" id="3.40.47.10">
    <property type="match status" value="1"/>
</dbReference>
<evidence type="ECO:0000259" key="14">
    <source>
        <dbReference type="Pfam" id="PF02803"/>
    </source>
</evidence>
<evidence type="ECO:0000256" key="12">
    <source>
        <dbReference type="RuleBase" id="RU003557"/>
    </source>
</evidence>
<evidence type="ECO:0000313" key="17">
    <source>
        <dbReference type="Proteomes" id="UP000039324"/>
    </source>
</evidence>
<evidence type="ECO:0000256" key="10">
    <source>
        <dbReference type="ARBA" id="ARBA00024073"/>
    </source>
</evidence>
<dbReference type="EC" id="2.3.1.16" evidence="10"/>
<evidence type="ECO:0000259" key="13">
    <source>
        <dbReference type="Pfam" id="PF00108"/>
    </source>
</evidence>
<keyword evidence="16" id="KW-0496">Mitochondrion</keyword>
<dbReference type="OrthoDB" id="5404651at2759"/>
<dbReference type="GO" id="GO:0003988">
    <property type="term" value="F:acetyl-CoA C-acyltransferase activity"/>
    <property type="evidence" value="ECO:0007669"/>
    <property type="project" value="UniProtKB-EC"/>
</dbReference>
<dbReference type="STRING" id="37360.A0A0G4J4R9"/>
<comment type="subcellular location">
    <subcellularLocation>
        <location evidence="1">Peroxisome</location>
    </subcellularLocation>
</comment>
<dbReference type="NCBIfam" id="TIGR01930">
    <property type="entry name" value="AcCoA-C-Actrans"/>
    <property type="match status" value="1"/>
</dbReference>
<sequence length="410" mass="42307">MDRARRLMDQVGVSATSSAGRSDNDVVVVAAVRTPVTRAKRGAFASTSATTMLTAALAGVLKASGVDPSLVEDIAVGTVLAPGSSRANEARIAAFLAGFPESTCVRTVNRQCSSGLQAIADIASSIQSGYIQVGIGAGVESMTTDAMAWGGKIDLAAKQHPKARNCMIPMGITSDNVAKQFGVDRQTQDALSVKSHARAAKATATGRFKDEIVPVETEVKDPKTGAVKKVVVSKDDGIRETSAEALAALKPVFTKDGTTTAGNSSQVSDGAAATLLMSRATARRLGLKHIGVLRSFAVAGVPPEIMGVGPAYAIPAAVKKAGLSLNQVDLFEINEAFASQATYCVNKLGLSWDKVNVNGGAIALGHPLGCTGSRMTATLLHEMAKRKARFGVVSMCIGSGMGAAAVYERE</sequence>
<dbReference type="EMBL" id="OVEO01000019">
    <property type="protein sequence ID" value="SPR01725.1"/>
    <property type="molecule type" value="Genomic_DNA"/>
</dbReference>
<dbReference type="InterPro" id="IPR020613">
    <property type="entry name" value="Thiolase_CS"/>
</dbReference>
<feature type="domain" description="Thiolase C-terminal" evidence="14">
    <location>
        <begin position="288"/>
        <end position="408"/>
    </location>
</feature>
<dbReference type="GO" id="GO:0005777">
    <property type="term" value="C:peroxisome"/>
    <property type="evidence" value="ECO:0007669"/>
    <property type="project" value="UniProtKB-SubCell"/>
</dbReference>
<evidence type="ECO:0000256" key="3">
    <source>
        <dbReference type="ARBA" id="ARBA00010982"/>
    </source>
</evidence>
<dbReference type="Proteomes" id="UP000039324">
    <property type="component" value="Unassembled WGS sequence"/>
</dbReference>
<keyword evidence="7" id="KW-0443">Lipid metabolism</keyword>
<evidence type="ECO:0000256" key="9">
    <source>
        <dbReference type="ARBA" id="ARBA00023315"/>
    </source>
</evidence>
<dbReference type="GO" id="GO:0010124">
    <property type="term" value="P:phenylacetate catabolic process"/>
    <property type="evidence" value="ECO:0007669"/>
    <property type="project" value="TreeGrafter"/>
</dbReference>
<dbReference type="Pfam" id="PF00108">
    <property type="entry name" value="Thiolase_N"/>
    <property type="match status" value="1"/>
</dbReference>
<dbReference type="SUPFAM" id="SSF53901">
    <property type="entry name" value="Thiolase-like"/>
    <property type="match status" value="2"/>
</dbReference>
<keyword evidence="5" id="KW-0276">Fatty acid metabolism</keyword>
<accession>A0A0G4J4R9</accession>
<dbReference type="PIRSF" id="PIRSF000429">
    <property type="entry name" value="Ac-CoA_Ac_transf"/>
    <property type="match status" value="1"/>
</dbReference>
<keyword evidence="6" id="KW-0809">Transit peptide</keyword>
<dbReference type="EMBL" id="CDSF01000130">
    <property type="protein sequence ID" value="CEP02512.1"/>
    <property type="molecule type" value="Genomic_DNA"/>
</dbReference>
<protein>
    <recommendedName>
        <fullName evidence="10">acetyl-CoA C-acyltransferase</fullName>
        <ecNumber evidence="10">2.3.1.16</ecNumber>
    </recommendedName>
</protein>
<keyword evidence="8" id="KW-0576">Peroxisome</keyword>
<evidence type="ECO:0000256" key="11">
    <source>
        <dbReference type="PIRSR" id="PIRSR000429-1"/>
    </source>
</evidence>
<organism evidence="15 17">
    <name type="scientific">Plasmodiophora brassicae</name>
    <name type="common">Clubroot disease agent</name>
    <dbReference type="NCBI Taxonomy" id="37360"/>
    <lineage>
        <taxon>Eukaryota</taxon>
        <taxon>Sar</taxon>
        <taxon>Rhizaria</taxon>
        <taxon>Endomyxa</taxon>
        <taxon>Phytomyxea</taxon>
        <taxon>Plasmodiophorida</taxon>
        <taxon>Plasmodiophoridae</taxon>
        <taxon>Plasmodiophora</taxon>
    </lineage>
</organism>
<reference evidence="16 18" key="2">
    <citation type="submission" date="2018-03" db="EMBL/GenBank/DDBJ databases">
        <authorList>
            <person name="Fogelqvist J."/>
        </authorList>
    </citation>
    <scope>NUCLEOTIDE SEQUENCE [LARGE SCALE GENOMIC DNA]</scope>
</reference>
<dbReference type="InterPro" id="IPR020615">
    <property type="entry name" value="Thiolase_acyl_enz_int_AS"/>
</dbReference>
<dbReference type="InterPro" id="IPR020617">
    <property type="entry name" value="Thiolase_C"/>
</dbReference>
<dbReference type="InterPro" id="IPR002155">
    <property type="entry name" value="Thiolase"/>
</dbReference>
<geneLocation type="mitochondrion" evidence="16"/>
<evidence type="ECO:0000256" key="1">
    <source>
        <dbReference type="ARBA" id="ARBA00004275"/>
    </source>
</evidence>
<evidence type="ECO:0000256" key="2">
    <source>
        <dbReference type="ARBA" id="ARBA00005189"/>
    </source>
</evidence>
<dbReference type="Proteomes" id="UP000290189">
    <property type="component" value="Unassembled WGS sequence"/>
</dbReference>
<dbReference type="OMA" id="QMGMDHL"/>
<dbReference type="AlphaFoldDB" id="A0A0G4J4R9"/>
<dbReference type="InterPro" id="IPR020616">
    <property type="entry name" value="Thiolase_N"/>
</dbReference>
<keyword evidence="4 12" id="KW-0808">Transferase</keyword>
<dbReference type="PROSITE" id="PS00737">
    <property type="entry name" value="THIOLASE_2"/>
    <property type="match status" value="1"/>
</dbReference>
<dbReference type="GO" id="GO:0006635">
    <property type="term" value="P:fatty acid beta-oxidation"/>
    <property type="evidence" value="ECO:0007669"/>
    <property type="project" value="TreeGrafter"/>
</dbReference>
<dbReference type="PROSITE" id="PS00098">
    <property type="entry name" value="THIOLASE_1"/>
    <property type="match status" value="1"/>
</dbReference>
<keyword evidence="9 12" id="KW-0012">Acyltransferase</keyword>
<dbReference type="InterPro" id="IPR020610">
    <property type="entry name" value="Thiolase_AS"/>
</dbReference>
<dbReference type="Pfam" id="PF02803">
    <property type="entry name" value="Thiolase_C"/>
    <property type="match status" value="1"/>
</dbReference>
<evidence type="ECO:0000313" key="16">
    <source>
        <dbReference type="EMBL" id="SPR01725.1"/>
    </source>
</evidence>
<dbReference type="InterPro" id="IPR050215">
    <property type="entry name" value="Thiolase-like_sf_Thiolase"/>
</dbReference>
<feature type="active site" description="Acyl-thioester intermediate" evidence="11">
    <location>
        <position position="112"/>
    </location>
</feature>
<feature type="domain" description="Thiolase N-terminal" evidence="13">
    <location>
        <begin position="26"/>
        <end position="279"/>
    </location>
</feature>
<comment type="similarity">
    <text evidence="3 12">Belongs to the thiolase-like superfamily. Thiolase family.</text>
</comment>
<evidence type="ECO:0000313" key="18">
    <source>
        <dbReference type="Proteomes" id="UP000290189"/>
    </source>
</evidence>
<evidence type="ECO:0000256" key="7">
    <source>
        <dbReference type="ARBA" id="ARBA00023098"/>
    </source>
</evidence>
<dbReference type="FunFam" id="3.40.47.10:FF:000010">
    <property type="entry name" value="Acetyl-CoA acetyltransferase (Thiolase)"/>
    <property type="match status" value="1"/>
</dbReference>